<gene>
    <name evidence="2" type="ORF">Naga_100038g46</name>
</gene>
<comment type="caution">
    <text evidence="2">The sequence shown here is derived from an EMBL/GenBank/DDBJ whole genome shotgun (WGS) entry which is preliminary data.</text>
</comment>
<name>W7TJK7_9STRA</name>
<protein>
    <submittedName>
        <fullName evidence="2">Uncharacterized protein</fullName>
    </submittedName>
</protein>
<keyword evidence="3" id="KW-1185">Reference proteome</keyword>
<evidence type="ECO:0000313" key="2">
    <source>
        <dbReference type="EMBL" id="EWM27270.1"/>
    </source>
</evidence>
<organism evidence="2 3">
    <name type="scientific">Nannochloropsis gaditana</name>
    <dbReference type="NCBI Taxonomy" id="72520"/>
    <lineage>
        <taxon>Eukaryota</taxon>
        <taxon>Sar</taxon>
        <taxon>Stramenopiles</taxon>
        <taxon>Ochrophyta</taxon>
        <taxon>Eustigmatophyceae</taxon>
        <taxon>Eustigmatales</taxon>
        <taxon>Monodopsidaceae</taxon>
        <taxon>Nannochloropsis</taxon>
    </lineage>
</organism>
<reference evidence="2 3" key="1">
    <citation type="journal article" date="2014" name="Mol. Plant">
        <title>Chromosome Scale Genome Assembly and Transcriptome Profiling of Nannochloropsis gaditana in Nitrogen Depletion.</title>
        <authorList>
            <person name="Corteggiani Carpinelli E."/>
            <person name="Telatin A."/>
            <person name="Vitulo N."/>
            <person name="Forcato C."/>
            <person name="D'Angelo M."/>
            <person name="Schiavon R."/>
            <person name="Vezzi A."/>
            <person name="Giacometti G.M."/>
            <person name="Morosinotto T."/>
            <person name="Valle G."/>
        </authorList>
    </citation>
    <scope>NUCLEOTIDE SEQUENCE [LARGE SCALE GENOMIC DNA]</scope>
    <source>
        <strain evidence="2 3">B-31</strain>
    </source>
</reference>
<keyword evidence="1" id="KW-0472">Membrane</keyword>
<evidence type="ECO:0000313" key="3">
    <source>
        <dbReference type="Proteomes" id="UP000019335"/>
    </source>
</evidence>
<dbReference type="Proteomes" id="UP000019335">
    <property type="component" value="Chromosome 7"/>
</dbReference>
<dbReference type="AlphaFoldDB" id="W7TJK7"/>
<sequence>MSDHTEFEGCECSKPLIPKATKLTHGRIRNLSLSRPSCNKKSDILLAMTIILLGFSLYCIFPHQISTGDKALDFWRVPFLEYDCVVIFPIRKEITTRR</sequence>
<evidence type="ECO:0000256" key="1">
    <source>
        <dbReference type="SAM" id="Phobius"/>
    </source>
</evidence>
<feature type="transmembrane region" description="Helical" evidence="1">
    <location>
        <begin position="44"/>
        <end position="61"/>
    </location>
</feature>
<keyword evidence="1" id="KW-0812">Transmembrane</keyword>
<accession>W7TJK7</accession>
<dbReference type="EMBL" id="AZIL01000516">
    <property type="protein sequence ID" value="EWM27270.1"/>
    <property type="molecule type" value="Genomic_DNA"/>
</dbReference>
<proteinExistence type="predicted"/>
<keyword evidence="1" id="KW-1133">Transmembrane helix</keyword>